<dbReference type="Pfam" id="PF07697">
    <property type="entry name" value="7TMR-HDED"/>
    <property type="match status" value="1"/>
</dbReference>
<keyword evidence="2" id="KW-0812">Transmembrane</keyword>
<feature type="transmembrane region" description="Helical" evidence="2">
    <location>
        <begin position="480"/>
        <end position="507"/>
    </location>
</feature>
<organism evidence="4 5">
    <name type="scientific">Oceanidesulfovibrio indonesiensis</name>
    <dbReference type="NCBI Taxonomy" id="54767"/>
    <lineage>
        <taxon>Bacteria</taxon>
        <taxon>Pseudomonadati</taxon>
        <taxon>Thermodesulfobacteriota</taxon>
        <taxon>Desulfovibrionia</taxon>
        <taxon>Desulfovibrionales</taxon>
        <taxon>Desulfovibrionaceae</taxon>
        <taxon>Oceanidesulfovibrio</taxon>
    </lineage>
</organism>
<gene>
    <name evidence="4" type="ORF">DPQ33_09430</name>
</gene>
<evidence type="ECO:0000259" key="3">
    <source>
        <dbReference type="PROSITE" id="PS51831"/>
    </source>
</evidence>
<evidence type="ECO:0000313" key="4">
    <source>
        <dbReference type="EMBL" id="TVM17388.1"/>
    </source>
</evidence>
<dbReference type="EMBL" id="QMIE01000007">
    <property type="protein sequence ID" value="TVM17388.1"/>
    <property type="molecule type" value="Genomic_DNA"/>
</dbReference>
<accession>A0A7M3MER3</accession>
<dbReference type="InterPro" id="IPR006674">
    <property type="entry name" value="HD_domain"/>
</dbReference>
<evidence type="ECO:0000256" key="2">
    <source>
        <dbReference type="SAM" id="Phobius"/>
    </source>
</evidence>
<dbReference type="Gene3D" id="1.10.3210.10">
    <property type="entry name" value="Hypothetical protein af1432"/>
    <property type="match status" value="1"/>
</dbReference>
<dbReference type="CDD" id="cd00077">
    <property type="entry name" value="HDc"/>
    <property type="match status" value="1"/>
</dbReference>
<dbReference type="Proteomes" id="UP000448292">
    <property type="component" value="Unassembled WGS sequence"/>
</dbReference>
<feature type="transmembrane region" description="Helical" evidence="2">
    <location>
        <begin position="450"/>
        <end position="468"/>
    </location>
</feature>
<feature type="transmembrane region" description="Helical" evidence="2">
    <location>
        <begin position="310"/>
        <end position="329"/>
    </location>
</feature>
<comment type="caution">
    <text evidence="4">The sequence shown here is derived from an EMBL/GenBank/DDBJ whole genome shotgun (WGS) entry which is preliminary data.</text>
</comment>
<keyword evidence="5" id="KW-1185">Reference proteome</keyword>
<sequence length="779" mass="86397">MSTTKKSEKKSKAKPQPMQRQRAKEDVSFLDGRRAGTVAFLLVLFALALMGGVRITPGVTVFMAGEIADRDVTAMQDLLVEERESTQEKLKRISESQPPVFNLSSDPAHRVESRLTEVYKVIHESSPDNLEEVRWQVSEILNREVSLRSIQVLRNNEIENVAFIRVVPWLQERLSQGVVLDDRLLQEFDNGIIVRNDSAAQDTLRLDLNKIPDVDELSRDLEQFLRIRLEMSLLVRKALMDLFRPLITPTLSLDPEASQERVSEVISSVEPVYYHIKKGEVIVRKGERVTPATQLKLQALFSQEPRHFEVFRPLGIFLLGVLLAVFLALSPQGSIVSMPTNRDALLVSFMLLLVGAGAKLIGVIEVPLADRITFLSEGAMPLLLPVAGAAGVIALFFSMTTCILVSALFSFLSCQLLGEGLGMFAYYFLGAVLYCVVVKRAQTRTGVLKSVLPLLAGLFLAWIGMRLLDTRMLSDVPTEASFVALSGFLSLIITTSVSPVAETVFGYTSRFRLMEQMNLEQPLLQELMVVAPGTYHHSLIVANMVEAGARAIGANALLCKVSALYHDIGKLKNPDYFIENQMGSRNRHDKLAPSMSALILIAHAKKGVELAKQNKLSPEIVEIIRQHHGTALISYFYNKAVEQADSKGAEPVQQEDYRYPGPKPQTREAGIVMLADAVEASSRTLLDPTPSRIKNHVTTIMRSIFNDGQLDQSELTLKDLNQLSETFSRILTGIFHQRIEYPSQAKTEQPRNGSSRNGLDKAASTGLAVVPKRRSGARS</sequence>
<dbReference type="InterPro" id="IPR011624">
    <property type="entry name" value="Metal-dep_PHydrolase_7TM_extra"/>
</dbReference>
<feature type="compositionally biased region" description="Polar residues" evidence="1">
    <location>
        <begin position="744"/>
        <end position="757"/>
    </location>
</feature>
<evidence type="ECO:0000313" key="5">
    <source>
        <dbReference type="Proteomes" id="UP000448292"/>
    </source>
</evidence>
<keyword evidence="2" id="KW-0472">Membrane</keyword>
<dbReference type="AlphaFoldDB" id="A0A7M3MER3"/>
<dbReference type="InterPro" id="IPR052722">
    <property type="entry name" value="PgpH_phosphodiesterase"/>
</dbReference>
<feature type="domain" description="HD" evidence="3">
    <location>
        <begin position="534"/>
        <end position="681"/>
    </location>
</feature>
<name>A0A7M3MER3_9BACT</name>
<evidence type="ECO:0000256" key="1">
    <source>
        <dbReference type="SAM" id="MobiDB-lite"/>
    </source>
</evidence>
<feature type="transmembrane region" description="Helical" evidence="2">
    <location>
        <begin position="349"/>
        <end position="370"/>
    </location>
</feature>
<dbReference type="NCBIfam" id="TIGR00277">
    <property type="entry name" value="HDIG"/>
    <property type="match status" value="1"/>
</dbReference>
<feature type="transmembrane region" description="Helical" evidence="2">
    <location>
        <begin position="421"/>
        <end position="438"/>
    </location>
</feature>
<dbReference type="InterPro" id="IPR003607">
    <property type="entry name" value="HD/PDEase_dom"/>
</dbReference>
<protein>
    <submittedName>
        <fullName evidence="4">Cyclic nucleotide-binding protein</fullName>
    </submittedName>
</protein>
<dbReference type="PANTHER" id="PTHR36442:SF1">
    <property type="entry name" value="CYCLIC-DI-AMP PHOSPHODIESTERASE PGPH"/>
    <property type="match status" value="1"/>
</dbReference>
<dbReference type="Pfam" id="PF07698">
    <property type="entry name" value="7TM-7TMR_HD"/>
    <property type="match status" value="1"/>
</dbReference>
<dbReference type="SUPFAM" id="SSF109604">
    <property type="entry name" value="HD-domain/PDEase-like"/>
    <property type="match status" value="1"/>
</dbReference>
<dbReference type="RefSeq" id="WP_144302970.1">
    <property type="nucleotide sequence ID" value="NZ_QMIE01000007.1"/>
</dbReference>
<feature type="transmembrane region" description="Helical" evidence="2">
    <location>
        <begin position="35"/>
        <end position="53"/>
    </location>
</feature>
<dbReference type="InterPro" id="IPR006675">
    <property type="entry name" value="HDIG_dom"/>
</dbReference>
<dbReference type="Pfam" id="PF01966">
    <property type="entry name" value="HD"/>
    <property type="match status" value="1"/>
</dbReference>
<dbReference type="PANTHER" id="PTHR36442">
    <property type="entry name" value="CYCLIC-DI-AMP PHOSPHODIESTERASE PGPH"/>
    <property type="match status" value="1"/>
</dbReference>
<feature type="region of interest" description="Disordered" evidence="1">
    <location>
        <begin position="1"/>
        <end position="27"/>
    </location>
</feature>
<dbReference type="InterPro" id="IPR011621">
    <property type="entry name" value="Metal-dep_PHydrolase_7TM_intra"/>
</dbReference>
<reference evidence="4 5" key="1">
    <citation type="submission" date="2018-06" db="EMBL/GenBank/DDBJ databases">
        <title>Complete genome of Desulfovibrio indonesiensis P37SLT.</title>
        <authorList>
            <person name="Crispim J.S."/>
            <person name="Vidigal P.M.P."/>
            <person name="Silva L.C.F."/>
            <person name="Laguardia C.N."/>
            <person name="Araujo L.C."/>
            <person name="Dias R.S."/>
            <person name="Sousa M.P."/>
            <person name="Paula S.O."/>
            <person name="Silva C."/>
        </authorList>
    </citation>
    <scope>NUCLEOTIDE SEQUENCE [LARGE SCALE GENOMIC DNA]</scope>
    <source>
        <strain evidence="4 5">P37SLT</strain>
    </source>
</reference>
<feature type="region of interest" description="Disordered" evidence="1">
    <location>
        <begin position="741"/>
        <end position="779"/>
    </location>
</feature>
<keyword evidence="2" id="KW-1133">Transmembrane helix</keyword>
<dbReference type="SMART" id="SM00471">
    <property type="entry name" value="HDc"/>
    <property type="match status" value="1"/>
</dbReference>
<dbReference type="OrthoDB" id="9806952at2"/>
<dbReference type="PROSITE" id="PS51831">
    <property type="entry name" value="HD"/>
    <property type="match status" value="1"/>
</dbReference>
<proteinExistence type="predicted"/>
<feature type="transmembrane region" description="Helical" evidence="2">
    <location>
        <begin position="382"/>
        <end position="409"/>
    </location>
</feature>